<dbReference type="Proteomes" id="UP000654918">
    <property type="component" value="Unassembled WGS sequence"/>
</dbReference>
<dbReference type="InterPro" id="IPR008271">
    <property type="entry name" value="Ser/Thr_kinase_AS"/>
</dbReference>
<dbReference type="Gene3D" id="3.90.1200.10">
    <property type="match status" value="1"/>
</dbReference>
<dbReference type="GO" id="GO:0004672">
    <property type="term" value="F:protein kinase activity"/>
    <property type="evidence" value="ECO:0007669"/>
    <property type="project" value="InterPro"/>
</dbReference>
<dbReference type="AlphaFoldDB" id="A0A8H6MR35"/>
<organism evidence="2 3">
    <name type="scientific">Colletotrichum plurivorum</name>
    <dbReference type="NCBI Taxonomy" id="2175906"/>
    <lineage>
        <taxon>Eukaryota</taxon>
        <taxon>Fungi</taxon>
        <taxon>Dikarya</taxon>
        <taxon>Ascomycota</taxon>
        <taxon>Pezizomycotina</taxon>
        <taxon>Sordariomycetes</taxon>
        <taxon>Hypocreomycetidae</taxon>
        <taxon>Glomerellales</taxon>
        <taxon>Glomerellaceae</taxon>
        <taxon>Colletotrichum</taxon>
        <taxon>Colletotrichum orchidearum species complex</taxon>
    </lineage>
</organism>
<dbReference type="InterPro" id="IPR051678">
    <property type="entry name" value="AGP_Transferase"/>
</dbReference>
<dbReference type="PANTHER" id="PTHR21310:SF15">
    <property type="entry name" value="AMINOGLYCOSIDE PHOSPHOTRANSFERASE DOMAIN-CONTAINING PROTEIN"/>
    <property type="match status" value="1"/>
</dbReference>
<evidence type="ECO:0000313" key="3">
    <source>
        <dbReference type="Proteomes" id="UP000654918"/>
    </source>
</evidence>
<evidence type="ECO:0000259" key="1">
    <source>
        <dbReference type="Pfam" id="PF01636"/>
    </source>
</evidence>
<evidence type="ECO:0000313" key="2">
    <source>
        <dbReference type="EMBL" id="KAF6805203.1"/>
    </source>
</evidence>
<dbReference type="SUPFAM" id="SSF56112">
    <property type="entry name" value="Protein kinase-like (PK-like)"/>
    <property type="match status" value="1"/>
</dbReference>
<sequence>MISALRTEWRTLQKLEAKGFVWSPKPLGCNLTLDNPVKHPFLVLEWAEGSHTCWNDTFPARPLRDKFLSQLAAIHTSLIECTIEVGAVTWGEFFERIIENKRSRVLSGRLPGLSEQACDDQKALLSRVLSINGQEGSTEKDFAIDHGDLKPENIIVDEEFNIKCIIDWAFADTVPLPRAAALPRFLWEISSSPTAQKDKKSYLAAVSSQHSPQASLRLFQSEGNVEFRTLYLESLFSRGAHLLLAKSGWHIPESGLLGNSDTEEYSV</sequence>
<protein>
    <recommendedName>
        <fullName evidence="1">Aminoglycoside phosphotransferase domain-containing protein</fullName>
    </recommendedName>
</protein>
<dbReference type="PANTHER" id="PTHR21310">
    <property type="entry name" value="AMINOGLYCOSIDE PHOSPHOTRANSFERASE-RELATED-RELATED"/>
    <property type="match status" value="1"/>
</dbReference>
<dbReference type="EMBL" id="WIGO01000763">
    <property type="protein sequence ID" value="KAF6805203.1"/>
    <property type="molecule type" value="Genomic_DNA"/>
</dbReference>
<keyword evidence="3" id="KW-1185">Reference proteome</keyword>
<dbReference type="InterPro" id="IPR011009">
    <property type="entry name" value="Kinase-like_dom_sf"/>
</dbReference>
<proteinExistence type="predicted"/>
<dbReference type="PROSITE" id="PS00108">
    <property type="entry name" value="PROTEIN_KINASE_ST"/>
    <property type="match status" value="1"/>
</dbReference>
<comment type="caution">
    <text evidence="2">The sequence shown here is derived from an EMBL/GenBank/DDBJ whole genome shotgun (WGS) entry which is preliminary data.</text>
</comment>
<accession>A0A8H6MR35</accession>
<name>A0A8H6MR35_9PEZI</name>
<dbReference type="Pfam" id="PF01636">
    <property type="entry name" value="APH"/>
    <property type="match status" value="1"/>
</dbReference>
<feature type="domain" description="Aminoglycoside phosphotransferase" evidence="1">
    <location>
        <begin position="5"/>
        <end position="172"/>
    </location>
</feature>
<dbReference type="InterPro" id="IPR002575">
    <property type="entry name" value="Aminoglycoside_PTrfase"/>
</dbReference>
<gene>
    <name evidence="2" type="ORF">CPLU01_16004</name>
</gene>
<reference evidence="2" key="1">
    <citation type="journal article" date="2020" name="Phytopathology">
        <title>Genome Sequence Resources of Colletotrichum truncatum, C. plurivorum, C. musicola, and C. sojae: Four Species Pathogenic to Soybean (Glycine max).</title>
        <authorList>
            <person name="Rogerio F."/>
            <person name="Boufleur T.R."/>
            <person name="Ciampi-Guillardi M."/>
            <person name="Sukno S.A."/>
            <person name="Thon M.R."/>
            <person name="Massola Junior N.S."/>
            <person name="Baroncelli R."/>
        </authorList>
    </citation>
    <scope>NUCLEOTIDE SEQUENCE</scope>
    <source>
        <strain evidence="2">LFN00145</strain>
    </source>
</reference>